<sequence length="401" mass="44974">MNHNLTHLHPYPFAKMSALLANSTPAADYTEIKLGIGEPKHEPPAFVMDELRENLDKLCHYPTTSGTFALRQAIAHWLERRFFLQHLDANTEVLPVMGTREAIFSFVQAAVDSRPEERPVVVMPNPFYQIYEGAAILANADCHFVPCTADNGYKGDYNAVHESVWQAAQMVFVCSPNNPTGAVMDMGDWEDLLRLSDKYDFIIASDECYSELYFDDAPIGLLQACSALGRDDFKNCVVFHSLSKRSNLPGLRSGFIAGDANLLKAYLQYRTYQGCAMPIPHQLASIKAWEDETHVAHNRSLYQQKFALWMSELGEQLELRMPEAGFYLWVKAPAQFDGDDGTFVKALYENVNIHALAGRYLSREVDGHNPGAGYVRLALVASMEENLEAIARIRQLLDSAV</sequence>
<dbReference type="PANTHER" id="PTHR42832">
    <property type="entry name" value="AMINO ACID AMINOTRANSFERASE"/>
    <property type="match status" value="1"/>
</dbReference>
<dbReference type="CDD" id="cd00609">
    <property type="entry name" value="AAT_like"/>
    <property type="match status" value="1"/>
</dbReference>
<dbReference type="NCBIfam" id="TIGR03538">
    <property type="entry name" value="DapC_gpp"/>
    <property type="match status" value="1"/>
</dbReference>
<keyword evidence="6" id="KW-1185">Reference proteome</keyword>
<dbReference type="Proteomes" id="UP001501787">
    <property type="component" value="Unassembled WGS sequence"/>
</dbReference>
<gene>
    <name evidence="5" type="primary">dapC</name>
    <name evidence="5" type="ORF">GCM10009129_03800</name>
</gene>
<proteinExistence type="predicted"/>
<dbReference type="Pfam" id="PF00155">
    <property type="entry name" value="Aminotran_1_2"/>
    <property type="match status" value="1"/>
</dbReference>
<evidence type="ECO:0000313" key="5">
    <source>
        <dbReference type="EMBL" id="GAA0309839.1"/>
    </source>
</evidence>
<comment type="cofactor">
    <cofactor evidence="1">
        <name>pyridoxal 5'-phosphate</name>
        <dbReference type="ChEBI" id="CHEBI:597326"/>
    </cofactor>
</comment>
<name>A0ABN0VL64_9GAMM</name>
<dbReference type="InterPro" id="IPR050881">
    <property type="entry name" value="LL-DAP_aminotransferase"/>
</dbReference>
<keyword evidence="2" id="KW-0032">Aminotransferase</keyword>
<dbReference type="InterPro" id="IPR015422">
    <property type="entry name" value="PyrdxlP-dep_Trfase_small"/>
</dbReference>
<dbReference type="SUPFAM" id="SSF53383">
    <property type="entry name" value="PLP-dependent transferases"/>
    <property type="match status" value="1"/>
</dbReference>
<evidence type="ECO:0000313" key="6">
    <source>
        <dbReference type="Proteomes" id="UP001501787"/>
    </source>
</evidence>
<dbReference type="InterPro" id="IPR019878">
    <property type="entry name" value="DapC_beta/gammaproteobac"/>
</dbReference>
<dbReference type="InterPro" id="IPR015421">
    <property type="entry name" value="PyrdxlP-dep_Trfase_major"/>
</dbReference>
<dbReference type="Gene3D" id="3.90.1150.10">
    <property type="entry name" value="Aspartate Aminotransferase, domain 1"/>
    <property type="match status" value="1"/>
</dbReference>
<dbReference type="InterPro" id="IPR015424">
    <property type="entry name" value="PyrdxlP-dep_Trfase"/>
</dbReference>
<evidence type="ECO:0000256" key="2">
    <source>
        <dbReference type="ARBA" id="ARBA00022576"/>
    </source>
</evidence>
<feature type="domain" description="Aminotransferase class I/classII large" evidence="4">
    <location>
        <begin position="32"/>
        <end position="392"/>
    </location>
</feature>
<reference evidence="5 6" key="1">
    <citation type="journal article" date="2019" name="Int. J. Syst. Evol. Microbiol.">
        <title>The Global Catalogue of Microorganisms (GCM) 10K type strain sequencing project: providing services to taxonomists for standard genome sequencing and annotation.</title>
        <authorList>
            <consortium name="The Broad Institute Genomics Platform"/>
            <consortium name="The Broad Institute Genome Sequencing Center for Infectious Disease"/>
            <person name="Wu L."/>
            <person name="Ma J."/>
        </authorList>
    </citation>
    <scope>NUCLEOTIDE SEQUENCE [LARGE SCALE GENOMIC DNA]</scope>
    <source>
        <strain evidence="5 6">JCM 16343</strain>
    </source>
</reference>
<keyword evidence="3" id="KW-0808">Transferase</keyword>
<evidence type="ECO:0000256" key="1">
    <source>
        <dbReference type="ARBA" id="ARBA00001933"/>
    </source>
</evidence>
<dbReference type="InterPro" id="IPR004839">
    <property type="entry name" value="Aminotransferase_I/II_large"/>
</dbReference>
<accession>A0ABN0VL64</accession>
<organism evidence="5 6">
    <name type="scientific">Psychrobacter aestuarii</name>
    <dbReference type="NCBI Taxonomy" id="556327"/>
    <lineage>
        <taxon>Bacteria</taxon>
        <taxon>Pseudomonadati</taxon>
        <taxon>Pseudomonadota</taxon>
        <taxon>Gammaproteobacteria</taxon>
        <taxon>Moraxellales</taxon>
        <taxon>Moraxellaceae</taxon>
        <taxon>Psychrobacter</taxon>
    </lineage>
</organism>
<protein>
    <submittedName>
        <fullName evidence="5">Succinyldiaminopimelate transaminase</fullName>
    </submittedName>
</protein>
<dbReference type="Gene3D" id="3.40.640.10">
    <property type="entry name" value="Type I PLP-dependent aspartate aminotransferase-like (Major domain)"/>
    <property type="match status" value="1"/>
</dbReference>
<comment type="caution">
    <text evidence="5">The sequence shown here is derived from an EMBL/GenBank/DDBJ whole genome shotgun (WGS) entry which is preliminary data.</text>
</comment>
<evidence type="ECO:0000259" key="4">
    <source>
        <dbReference type="Pfam" id="PF00155"/>
    </source>
</evidence>
<dbReference type="EMBL" id="BAAAFR010000001">
    <property type="protein sequence ID" value="GAA0309839.1"/>
    <property type="molecule type" value="Genomic_DNA"/>
</dbReference>
<dbReference type="PANTHER" id="PTHR42832:SF3">
    <property type="entry name" value="L-GLUTAMINE--4-(METHYLSULFANYL)-2-OXOBUTANOATE AMINOTRANSFERASE"/>
    <property type="match status" value="1"/>
</dbReference>
<evidence type="ECO:0000256" key="3">
    <source>
        <dbReference type="ARBA" id="ARBA00022679"/>
    </source>
</evidence>
<dbReference type="RefSeq" id="WP_201504093.1">
    <property type="nucleotide sequence ID" value="NZ_BAAAFR010000001.1"/>
</dbReference>